<dbReference type="InterPro" id="IPR023393">
    <property type="entry name" value="START-like_dom_sf"/>
</dbReference>
<reference evidence="1 2" key="1">
    <citation type="submission" date="2022-10" db="EMBL/GenBank/DDBJ databases">
        <title>The complete genomes of actinobacterial strains from the NBC collection.</title>
        <authorList>
            <person name="Joergensen T.S."/>
            <person name="Alvarez Arevalo M."/>
            <person name="Sterndorff E.B."/>
            <person name="Faurdal D."/>
            <person name="Vuksanovic O."/>
            <person name="Mourched A.-S."/>
            <person name="Charusanti P."/>
            <person name="Shaw S."/>
            <person name="Blin K."/>
            <person name="Weber T."/>
        </authorList>
    </citation>
    <scope>NUCLEOTIDE SEQUENCE [LARGE SCALE GENOMIC DNA]</scope>
    <source>
        <strain evidence="1 2">NBC 01774</strain>
    </source>
</reference>
<dbReference type="InterPro" id="IPR019587">
    <property type="entry name" value="Polyketide_cyclase/dehydratase"/>
</dbReference>
<sequence>MAVRHQLIERSPEELWTVLADGSRYQDWVVGTAGSRPVAGNWPEVGSMIEYTVRMGPWELCGHTVVRRSDPPQELELEVDSGRLGTARVAIEVRRWGPDSLVIVDEHPLRGPGGRLHNAGLDVLLQLRHRSMLSRLADVAEEVPRGVRTGA</sequence>
<dbReference type="EMBL" id="CP109106">
    <property type="protein sequence ID" value="WSB72615.1"/>
    <property type="molecule type" value="Genomic_DNA"/>
</dbReference>
<evidence type="ECO:0000313" key="2">
    <source>
        <dbReference type="Proteomes" id="UP001344251"/>
    </source>
</evidence>
<accession>A0ABZ1FQ87</accession>
<proteinExistence type="predicted"/>
<keyword evidence="2" id="KW-1185">Reference proteome</keyword>
<organism evidence="1 2">
    <name type="scientific">Streptomyces decoyicus</name>
    <dbReference type="NCBI Taxonomy" id="249567"/>
    <lineage>
        <taxon>Bacteria</taxon>
        <taxon>Bacillati</taxon>
        <taxon>Actinomycetota</taxon>
        <taxon>Actinomycetes</taxon>
        <taxon>Kitasatosporales</taxon>
        <taxon>Streptomycetaceae</taxon>
        <taxon>Streptomyces</taxon>
    </lineage>
</organism>
<protein>
    <submittedName>
        <fullName evidence="1">SRPBCC family protein</fullName>
    </submittedName>
</protein>
<dbReference type="Pfam" id="PF10604">
    <property type="entry name" value="Polyketide_cyc2"/>
    <property type="match status" value="1"/>
</dbReference>
<evidence type="ECO:0000313" key="1">
    <source>
        <dbReference type="EMBL" id="WSB72615.1"/>
    </source>
</evidence>
<dbReference type="CDD" id="cd07812">
    <property type="entry name" value="SRPBCC"/>
    <property type="match status" value="1"/>
</dbReference>
<gene>
    <name evidence="1" type="ORF">OG863_34265</name>
</gene>
<name>A0ABZ1FQ87_9ACTN</name>
<dbReference type="RefSeq" id="WP_326622247.1">
    <property type="nucleotide sequence ID" value="NZ_CP109106.1"/>
</dbReference>
<dbReference type="SUPFAM" id="SSF55961">
    <property type="entry name" value="Bet v1-like"/>
    <property type="match status" value="1"/>
</dbReference>
<dbReference type="Proteomes" id="UP001344251">
    <property type="component" value="Chromosome"/>
</dbReference>
<dbReference type="Gene3D" id="3.30.530.20">
    <property type="match status" value="1"/>
</dbReference>